<accession>A0A552UH44</accession>
<comment type="caution">
    <text evidence="10">The sequence shown here is derived from an EMBL/GenBank/DDBJ whole genome shotgun (WGS) entry which is preliminary data.</text>
</comment>
<feature type="signal peptide" evidence="9">
    <location>
        <begin position="1"/>
        <end position="20"/>
    </location>
</feature>
<dbReference type="InterPro" id="IPR003423">
    <property type="entry name" value="OMP_efflux"/>
</dbReference>
<evidence type="ECO:0000313" key="10">
    <source>
        <dbReference type="EMBL" id="TRW17511.1"/>
    </source>
</evidence>
<dbReference type="NCBIfam" id="TIGR01844">
    <property type="entry name" value="type_I_sec_TolC"/>
    <property type="match status" value="1"/>
</dbReference>
<dbReference type="OrthoDB" id="9789368at2"/>
<keyword evidence="4" id="KW-1134">Transmembrane beta strand</keyword>
<comment type="similarity">
    <text evidence="2">Belongs to the outer membrane factor (OMF) (TC 1.B.17) family.</text>
</comment>
<keyword evidence="6" id="KW-0472">Membrane</keyword>
<evidence type="ECO:0000256" key="4">
    <source>
        <dbReference type="ARBA" id="ARBA00022452"/>
    </source>
</evidence>
<dbReference type="InterPro" id="IPR051906">
    <property type="entry name" value="TolC-like"/>
</dbReference>
<dbReference type="InterPro" id="IPR010130">
    <property type="entry name" value="T1SS_OMP_TolC"/>
</dbReference>
<reference evidence="10 11" key="1">
    <citation type="submission" date="2019-07" db="EMBL/GenBank/DDBJ databases">
        <title>Novel species isolated from glacier.</title>
        <authorList>
            <person name="Liu Q."/>
            <person name="Xin Y.-H."/>
        </authorList>
    </citation>
    <scope>NUCLEOTIDE SEQUENCE [LARGE SCALE GENOMIC DNA]</scope>
    <source>
        <strain evidence="10 11">LB1R16</strain>
    </source>
</reference>
<dbReference type="GO" id="GO:0015288">
    <property type="term" value="F:porin activity"/>
    <property type="evidence" value="ECO:0007669"/>
    <property type="project" value="TreeGrafter"/>
</dbReference>
<dbReference type="EMBL" id="VJWA01000001">
    <property type="protein sequence ID" value="TRW17511.1"/>
    <property type="molecule type" value="Genomic_DNA"/>
</dbReference>
<evidence type="ECO:0000256" key="2">
    <source>
        <dbReference type="ARBA" id="ARBA00007613"/>
    </source>
</evidence>
<evidence type="ECO:0000256" key="7">
    <source>
        <dbReference type="ARBA" id="ARBA00023237"/>
    </source>
</evidence>
<dbReference type="PANTHER" id="PTHR30026:SF22">
    <property type="entry name" value="OUTER MEMBRANE EFFLUX PROTEIN"/>
    <property type="match status" value="1"/>
</dbReference>
<keyword evidence="9" id="KW-0732">Signal</keyword>
<dbReference type="GO" id="GO:1990281">
    <property type="term" value="C:efflux pump complex"/>
    <property type="evidence" value="ECO:0007669"/>
    <property type="project" value="TreeGrafter"/>
</dbReference>
<dbReference type="AlphaFoldDB" id="A0A552UH44"/>
<evidence type="ECO:0000256" key="9">
    <source>
        <dbReference type="SAM" id="SignalP"/>
    </source>
</evidence>
<dbReference type="Gene3D" id="1.20.1600.10">
    <property type="entry name" value="Outer membrane efflux proteins (OEP)"/>
    <property type="match status" value="1"/>
</dbReference>
<sequence length="472" mass="50177">MMRMTSLAALALVLAGPAHADTLAQAIAAAYETNPLIAAQRAVVRQTDEFVPQALSFGRPVIDATVAQQQNGLDFQDNGRTFAAGINLNQSLYRGGRTRSATNAADNRILAARARLRATENNVLLDVVTAYSDVLRYIAVVDLNANQVKVLERELQASKDRFEVGDLTRTDVAQSDARLANARSNLISAQGQLQAARAAYARTVGRPAEDLQPLPPLPPLPGTTGQAVDLANANNPALLAARFDEAAARYDVSTIERERLPSVGVGVGLDYQKSAGGSSAASFFNQGAFFTQNAGIQLSVPLYQAGAVSSRIREAQQRRSQLLAVIGSTGRDVTEQATNAVTQVTTARAIIASSQVAVDANALALEGVTQENQVGTRTIIELLNAQQELLITQVNLVTARRDEYVGAYQLLAAVGAAEAAALGVPVQEYDPTANAKRVRHKWNDFDTDPNPPALPLPDNDRATKSAPIGPQL</sequence>
<dbReference type="SUPFAM" id="SSF56954">
    <property type="entry name" value="Outer membrane efflux proteins (OEP)"/>
    <property type="match status" value="1"/>
</dbReference>
<evidence type="ECO:0000256" key="6">
    <source>
        <dbReference type="ARBA" id="ARBA00023136"/>
    </source>
</evidence>
<proteinExistence type="inferred from homology"/>
<dbReference type="GO" id="GO:0009279">
    <property type="term" value="C:cell outer membrane"/>
    <property type="evidence" value="ECO:0007669"/>
    <property type="project" value="UniProtKB-SubCell"/>
</dbReference>
<dbReference type="PANTHER" id="PTHR30026">
    <property type="entry name" value="OUTER MEMBRANE PROTEIN TOLC"/>
    <property type="match status" value="1"/>
</dbReference>
<comment type="subcellular location">
    <subcellularLocation>
        <location evidence="1">Cell outer membrane</location>
    </subcellularLocation>
</comment>
<evidence type="ECO:0000313" key="11">
    <source>
        <dbReference type="Proteomes" id="UP000317894"/>
    </source>
</evidence>
<feature type="chain" id="PRO_5022129436" evidence="9">
    <location>
        <begin position="21"/>
        <end position="472"/>
    </location>
</feature>
<evidence type="ECO:0000256" key="5">
    <source>
        <dbReference type="ARBA" id="ARBA00022692"/>
    </source>
</evidence>
<gene>
    <name evidence="10" type="ORF">FMM06_04960</name>
</gene>
<keyword evidence="5" id="KW-0812">Transmembrane</keyword>
<keyword evidence="11" id="KW-1185">Reference proteome</keyword>
<dbReference type="Proteomes" id="UP000317894">
    <property type="component" value="Unassembled WGS sequence"/>
</dbReference>
<dbReference type="Pfam" id="PF02321">
    <property type="entry name" value="OEP"/>
    <property type="match status" value="2"/>
</dbReference>
<keyword evidence="7" id="KW-0998">Cell outer membrane</keyword>
<evidence type="ECO:0000256" key="3">
    <source>
        <dbReference type="ARBA" id="ARBA00022448"/>
    </source>
</evidence>
<evidence type="ECO:0000256" key="1">
    <source>
        <dbReference type="ARBA" id="ARBA00004442"/>
    </source>
</evidence>
<protein>
    <submittedName>
        <fullName evidence="10">TolC family outer membrane protein</fullName>
    </submittedName>
</protein>
<dbReference type="GO" id="GO:0015562">
    <property type="term" value="F:efflux transmembrane transporter activity"/>
    <property type="evidence" value="ECO:0007669"/>
    <property type="project" value="InterPro"/>
</dbReference>
<organism evidence="10 11">
    <name type="scientific">Glacieibacterium frigidum</name>
    <dbReference type="NCBI Taxonomy" id="2593303"/>
    <lineage>
        <taxon>Bacteria</taxon>
        <taxon>Pseudomonadati</taxon>
        <taxon>Pseudomonadota</taxon>
        <taxon>Alphaproteobacteria</taxon>
        <taxon>Sphingomonadales</taxon>
        <taxon>Sphingosinicellaceae</taxon>
        <taxon>Glacieibacterium</taxon>
    </lineage>
</organism>
<name>A0A552UH44_9SPHN</name>
<feature type="region of interest" description="Disordered" evidence="8">
    <location>
        <begin position="441"/>
        <end position="472"/>
    </location>
</feature>
<evidence type="ECO:0000256" key="8">
    <source>
        <dbReference type="SAM" id="MobiDB-lite"/>
    </source>
</evidence>
<keyword evidence="3" id="KW-0813">Transport</keyword>